<comment type="caution">
    <text evidence="6">The sequence shown here is derived from an EMBL/GenBank/DDBJ whole genome shotgun (WGS) entry which is preliminary data.</text>
</comment>
<evidence type="ECO:0000256" key="4">
    <source>
        <dbReference type="SAM" id="MobiDB-lite"/>
    </source>
</evidence>
<comment type="similarity">
    <text evidence="1">Belongs to the class IV-like SAM-binding methyltransferase superfamily. RNA methyltransferase TrmH family.</text>
</comment>
<dbReference type="PANTHER" id="PTHR46429">
    <property type="entry name" value="23S RRNA (GUANOSINE-2'-O-)-METHYLTRANSFERASE RLMB"/>
    <property type="match status" value="1"/>
</dbReference>
<dbReference type="NCBIfam" id="TIGR00186">
    <property type="entry name" value="rRNA_methyl_3"/>
    <property type="match status" value="1"/>
</dbReference>
<feature type="domain" description="RNA 2-O ribose methyltransferase substrate binding" evidence="5">
    <location>
        <begin position="54"/>
        <end position="130"/>
    </location>
</feature>
<accession>A0A8K2A8D4</accession>
<evidence type="ECO:0000313" key="6">
    <source>
        <dbReference type="EMBL" id="NCJ07000.1"/>
    </source>
</evidence>
<dbReference type="GO" id="GO:0006396">
    <property type="term" value="P:RNA processing"/>
    <property type="evidence" value="ECO:0007669"/>
    <property type="project" value="InterPro"/>
</dbReference>
<dbReference type="PANTHER" id="PTHR46429:SF1">
    <property type="entry name" value="23S RRNA (GUANOSINE-2'-O-)-METHYLTRANSFERASE RLMB"/>
    <property type="match status" value="1"/>
</dbReference>
<dbReference type="EMBL" id="WVIC01000019">
    <property type="protein sequence ID" value="NCJ07000.1"/>
    <property type="molecule type" value="Genomic_DNA"/>
</dbReference>
<dbReference type="AlphaFoldDB" id="A0A8K2A8D4"/>
<dbReference type="Pfam" id="PF00588">
    <property type="entry name" value="SpoU_methylase"/>
    <property type="match status" value="1"/>
</dbReference>
<name>A0A8K2A8D4_9CYAN</name>
<feature type="region of interest" description="Disordered" evidence="4">
    <location>
        <begin position="1"/>
        <end position="54"/>
    </location>
</feature>
<dbReference type="GO" id="GO:0003723">
    <property type="term" value="F:RNA binding"/>
    <property type="evidence" value="ECO:0007669"/>
    <property type="project" value="InterPro"/>
</dbReference>
<organism evidence="6 7">
    <name type="scientific">Petrachloros mirabilis ULC683</name>
    <dbReference type="NCBI Taxonomy" id="2781853"/>
    <lineage>
        <taxon>Bacteria</taxon>
        <taxon>Bacillati</taxon>
        <taxon>Cyanobacteriota</taxon>
        <taxon>Cyanophyceae</taxon>
        <taxon>Synechococcales</taxon>
        <taxon>Petrachlorosaceae</taxon>
        <taxon>Petrachloros</taxon>
        <taxon>Petrachloros mirabilis</taxon>
    </lineage>
</organism>
<dbReference type="InterPro" id="IPR029064">
    <property type="entry name" value="Ribosomal_eL30-like_sf"/>
</dbReference>
<dbReference type="Pfam" id="PF08032">
    <property type="entry name" value="SpoU_sub_bind"/>
    <property type="match status" value="1"/>
</dbReference>
<dbReference type="InterPro" id="IPR029028">
    <property type="entry name" value="Alpha/beta_knot_MTases"/>
</dbReference>
<dbReference type="InterPro" id="IPR004441">
    <property type="entry name" value="rRNA_MeTrfase_TrmH"/>
</dbReference>
<keyword evidence="3" id="KW-0808">Transferase</keyword>
<dbReference type="GO" id="GO:0008173">
    <property type="term" value="F:RNA methyltransferase activity"/>
    <property type="evidence" value="ECO:0007669"/>
    <property type="project" value="InterPro"/>
</dbReference>
<keyword evidence="2" id="KW-0489">Methyltransferase</keyword>
<evidence type="ECO:0000256" key="1">
    <source>
        <dbReference type="ARBA" id="ARBA00007228"/>
    </source>
</evidence>
<sequence length="310" mass="34019">MNKFPKKRIGKPSRHKPNRHPSKASPPRLRRQTPSAPATVPMAEPAEPTDDPELIYGRHPVLAALESQRSLNRIWILSRLRYDPRFHTLLNEAKTRGAVIDEVEPIRLNQLTQHANHQGVVAQVAAYEYLELDDLLSQARQKVGQPIFLAADGITDPHNLGAILRTAEGMGVQGLIIPQRRAVGITATVAKVAAGALEFLPVARVVNLNQTLETLKTEGFWIYGLAATGSQTLNTVQFTQPTVLVVGAEGEGLSLLTQRRCDQLVSIPLRGKVASLNASVAVGMALYEVWRQRWSDSLLTLPEPTPAEDV</sequence>
<dbReference type="RefSeq" id="WP_161825475.1">
    <property type="nucleotide sequence ID" value="NZ_WVIC01000019.1"/>
</dbReference>
<dbReference type="GO" id="GO:0005829">
    <property type="term" value="C:cytosol"/>
    <property type="evidence" value="ECO:0007669"/>
    <property type="project" value="TreeGrafter"/>
</dbReference>
<evidence type="ECO:0000259" key="5">
    <source>
        <dbReference type="SMART" id="SM00967"/>
    </source>
</evidence>
<dbReference type="Proteomes" id="UP000607397">
    <property type="component" value="Unassembled WGS sequence"/>
</dbReference>
<dbReference type="GO" id="GO:0032259">
    <property type="term" value="P:methylation"/>
    <property type="evidence" value="ECO:0007669"/>
    <property type="project" value="UniProtKB-KW"/>
</dbReference>
<dbReference type="InterPro" id="IPR001537">
    <property type="entry name" value="SpoU_MeTrfase"/>
</dbReference>
<dbReference type="InterPro" id="IPR013123">
    <property type="entry name" value="SpoU_subst-bd"/>
</dbReference>
<evidence type="ECO:0000313" key="7">
    <source>
        <dbReference type="Proteomes" id="UP000607397"/>
    </source>
</evidence>
<dbReference type="SUPFAM" id="SSF55315">
    <property type="entry name" value="L30e-like"/>
    <property type="match status" value="1"/>
</dbReference>
<protein>
    <submittedName>
        <fullName evidence="6">23S rRNA (Guanosine(2251)-2'-O)-methyltransferase RlmB</fullName>
    </submittedName>
</protein>
<reference evidence="6" key="1">
    <citation type="submission" date="2019-12" db="EMBL/GenBank/DDBJ databases">
        <title>High-Quality draft genome sequences of three cyanobacteria isolated from the limestone walls of the Old Cathedral of Coimbra.</title>
        <authorList>
            <person name="Tiago I."/>
            <person name="Soares F."/>
            <person name="Portugal A."/>
        </authorList>
    </citation>
    <scope>NUCLEOTIDE SEQUENCE [LARGE SCALE GENOMIC DNA]</scope>
    <source>
        <strain evidence="6">C</strain>
    </source>
</reference>
<evidence type="ECO:0000256" key="3">
    <source>
        <dbReference type="ARBA" id="ARBA00022679"/>
    </source>
</evidence>
<dbReference type="InterPro" id="IPR029026">
    <property type="entry name" value="tRNA_m1G_MTases_N"/>
</dbReference>
<dbReference type="CDD" id="cd18103">
    <property type="entry name" value="SpoU-like_RlmB"/>
    <property type="match status" value="1"/>
</dbReference>
<gene>
    <name evidence="6" type="primary">rlmB</name>
    <name evidence="6" type="ORF">GS597_10865</name>
</gene>
<dbReference type="Gene3D" id="3.40.1280.10">
    <property type="match status" value="1"/>
</dbReference>
<dbReference type="Gene3D" id="3.30.1330.30">
    <property type="match status" value="1"/>
</dbReference>
<dbReference type="SUPFAM" id="SSF75217">
    <property type="entry name" value="alpha/beta knot"/>
    <property type="match status" value="1"/>
</dbReference>
<dbReference type="SMART" id="SM00967">
    <property type="entry name" value="SpoU_sub_bind"/>
    <property type="match status" value="1"/>
</dbReference>
<evidence type="ECO:0000256" key="2">
    <source>
        <dbReference type="ARBA" id="ARBA00022603"/>
    </source>
</evidence>
<keyword evidence="7" id="KW-1185">Reference proteome</keyword>
<proteinExistence type="inferred from homology"/>
<dbReference type="FunFam" id="3.40.1280.10:FF:000008">
    <property type="entry name" value="Group 3 RNA methyltransferase TrmH"/>
    <property type="match status" value="1"/>
</dbReference>
<feature type="compositionally biased region" description="Basic residues" evidence="4">
    <location>
        <begin position="1"/>
        <end position="22"/>
    </location>
</feature>